<accession>A0A550BVZ9</accession>
<proteinExistence type="predicted"/>
<evidence type="ECO:0000313" key="1">
    <source>
        <dbReference type="EMBL" id="TRM56724.1"/>
    </source>
</evidence>
<dbReference type="EMBL" id="VDMD01000060">
    <property type="protein sequence ID" value="TRM56724.1"/>
    <property type="molecule type" value="Genomic_DNA"/>
</dbReference>
<dbReference type="Proteomes" id="UP000320762">
    <property type="component" value="Unassembled WGS sequence"/>
</dbReference>
<evidence type="ECO:0000313" key="2">
    <source>
        <dbReference type="Proteomes" id="UP000320762"/>
    </source>
</evidence>
<dbReference type="AlphaFoldDB" id="A0A550BVZ9"/>
<name>A0A550BVZ9_9AGAR</name>
<reference evidence="1 2" key="1">
    <citation type="journal article" date="2019" name="New Phytol.">
        <title>Comparative genomics reveals unique wood-decay strategies and fruiting body development in the Schizophyllaceae.</title>
        <authorList>
            <person name="Almasi E."/>
            <person name="Sahu N."/>
            <person name="Krizsan K."/>
            <person name="Balint B."/>
            <person name="Kovacs G.M."/>
            <person name="Kiss B."/>
            <person name="Cseklye J."/>
            <person name="Drula E."/>
            <person name="Henrissat B."/>
            <person name="Nagy I."/>
            <person name="Chovatia M."/>
            <person name="Adam C."/>
            <person name="LaButti K."/>
            <person name="Lipzen A."/>
            <person name="Riley R."/>
            <person name="Grigoriev I.V."/>
            <person name="Nagy L.G."/>
        </authorList>
    </citation>
    <scope>NUCLEOTIDE SEQUENCE [LARGE SCALE GENOMIC DNA]</scope>
    <source>
        <strain evidence="1 2">NL-1724</strain>
    </source>
</reference>
<keyword evidence="2" id="KW-1185">Reference proteome</keyword>
<comment type="caution">
    <text evidence="1">The sequence shown here is derived from an EMBL/GenBank/DDBJ whole genome shotgun (WGS) entry which is preliminary data.</text>
</comment>
<sequence>MRGVVVAVCGVVVVVRGLVGVRGLVEVGRRSLCRRSLCAGPSYSPWRVTASRVRTRRTHERRALVAAPRSTPLIVAAPRLLIARTHPRVPSWTFAWDFCHGRLPSCTPPIAVRPFHCHCHVPIQLSLLLHLGTACSFFEGLPVPF</sequence>
<gene>
    <name evidence="1" type="ORF">BD626DRAFT_517894</name>
</gene>
<organism evidence="1 2">
    <name type="scientific">Schizophyllum amplum</name>
    <dbReference type="NCBI Taxonomy" id="97359"/>
    <lineage>
        <taxon>Eukaryota</taxon>
        <taxon>Fungi</taxon>
        <taxon>Dikarya</taxon>
        <taxon>Basidiomycota</taxon>
        <taxon>Agaricomycotina</taxon>
        <taxon>Agaricomycetes</taxon>
        <taxon>Agaricomycetidae</taxon>
        <taxon>Agaricales</taxon>
        <taxon>Schizophyllaceae</taxon>
        <taxon>Schizophyllum</taxon>
    </lineage>
</organism>
<protein>
    <submittedName>
        <fullName evidence="1">Uncharacterized protein</fullName>
    </submittedName>
</protein>